<protein>
    <submittedName>
        <fullName evidence="6">Chemotaxis protein methyltransferase CheR</fullName>
    </submittedName>
</protein>
<evidence type="ECO:0000256" key="4">
    <source>
        <dbReference type="PROSITE-ProRule" id="PRU00339"/>
    </source>
</evidence>
<dbReference type="EMBL" id="CP011125">
    <property type="protein sequence ID" value="AKF07303.1"/>
    <property type="molecule type" value="Genomic_DNA"/>
</dbReference>
<dbReference type="PANTHER" id="PTHR24422:SF19">
    <property type="entry name" value="CHEMOTAXIS PROTEIN METHYLTRANSFERASE"/>
    <property type="match status" value="1"/>
</dbReference>
<keyword evidence="7" id="KW-1185">Reference proteome</keyword>
<dbReference type="PANTHER" id="PTHR24422">
    <property type="entry name" value="CHEMOTAXIS PROTEIN METHYLTRANSFERASE"/>
    <property type="match status" value="1"/>
</dbReference>
<evidence type="ECO:0000313" key="7">
    <source>
        <dbReference type="Proteomes" id="UP000034883"/>
    </source>
</evidence>
<evidence type="ECO:0000256" key="2">
    <source>
        <dbReference type="ARBA" id="ARBA00022679"/>
    </source>
</evidence>
<dbReference type="SMART" id="SM00138">
    <property type="entry name" value="MeTrc"/>
    <property type="match status" value="1"/>
</dbReference>
<evidence type="ECO:0000256" key="1">
    <source>
        <dbReference type="ARBA" id="ARBA00022603"/>
    </source>
</evidence>
<dbReference type="InterPro" id="IPR022642">
    <property type="entry name" value="CheR_C"/>
</dbReference>
<keyword evidence="3" id="KW-0949">S-adenosyl-L-methionine</keyword>
<gene>
    <name evidence="6" type="ORF">DB32_004452</name>
</gene>
<dbReference type="PROSITE" id="PS50005">
    <property type="entry name" value="TPR"/>
    <property type="match status" value="1"/>
</dbReference>
<proteinExistence type="predicted"/>
<keyword evidence="4" id="KW-0802">TPR repeat</keyword>
<dbReference type="RefSeq" id="WP_053234580.1">
    <property type="nucleotide sequence ID" value="NZ_CP011125.1"/>
</dbReference>
<dbReference type="Gene3D" id="3.40.50.150">
    <property type="entry name" value="Vaccinia Virus protein VP39"/>
    <property type="match status" value="1"/>
</dbReference>
<dbReference type="Pfam" id="PF01739">
    <property type="entry name" value="CheR"/>
    <property type="match status" value="1"/>
</dbReference>
<keyword evidence="2 6" id="KW-0808">Transferase</keyword>
<dbReference type="KEGG" id="samy:DB32_004452"/>
<keyword evidence="1 6" id="KW-0489">Methyltransferase</keyword>
<dbReference type="InterPro" id="IPR019734">
    <property type="entry name" value="TPR_rpt"/>
</dbReference>
<dbReference type="STRING" id="927083.DB32_004452"/>
<dbReference type="PROSITE" id="PS50123">
    <property type="entry name" value="CHER"/>
    <property type="match status" value="1"/>
</dbReference>
<dbReference type="CDD" id="cd02440">
    <property type="entry name" value="AdoMet_MTases"/>
    <property type="match status" value="1"/>
</dbReference>
<sequence length="437" mass="47637">MSFAERLAPVIARRLGLRPSLRSNDAELATLIEARRRTLGLPSAAAYVEHVSRAPEPELAHLAAAFTNGWTWFFRDHDAIVALAERLRASAVGGPARVWVAGCSTGEEAYGVAIACAERGVDVRVTATDVDAARIEIARRAEYGAHALRRVPPATIARWFEMRGDRARVAVELRARVTLRVHNLLDPPLIAPGGGGWDAIVCRNVLLHCTDDSSSRIADQLASSIASHGVVLFGPGDARPSAPIVIPQRAAPRARSTPPPREPSADELWAEARERIARGAYAAAAGALERLVARAPDRVEAWLALGNVRLATHDLAGAEDAYRAAERIDPLSAELCFLWGALHRKRGAWDDATRALRRALFLDADLWPARYLLAGAWDRAGEHERARAALDATWRSLARRPEIRWRSCVDDIEALACPAEMVRAICAQRVDSKEEVG</sequence>
<name>A0A0F6YIZ7_9BACT</name>
<dbReference type="AlphaFoldDB" id="A0A0F6YIZ7"/>
<dbReference type="InterPro" id="IPR050903">
    <property type="entry name" value="Bact_Chemotaxis_MeTrfase"/>
</dbReference>
<dbReference type="InterPro" id="IPR029063">
    <property type="entry name" value="SAM-dependent_MTases_sf"/>
</dbReference>
<organism evidence="6 7">
    <name type="scientific">Sandaracinus amylolyticus</name>
    <dbReference type="NCBI Taxonomy" id="927083"/>
    <lineage>
        <taxon>Bacteria</taxon>
        <taxon>Pseudomonadati</taxon>
        <taxon>Myxococcota</taxon>
        <taxon>Polyangia</taxon>
        <taxon>Polyangiales</taxon>
        <taxon>Sandaracinaceae</taxon>
        <taxon>Sandaracinus</taxon>
    </lineage>
</organism>
<dbReference type="SMART" id="SM00028">
    <property type="entry name" value="TPR"/>
    <property type="match status" value="2"/>
</dbReference>
<dbReference type="Gene3D" id="1.25.40.10">
    <property type="entry name" value="Tetratricopeptide repeat domain"/>
    <property type="match status" value="1"/>
</dbReference>
<evidence type="ECO:0000256" key="3">
    <source>
        <dbReference type="ARBA" id="ARBA00022691"/>
    </source>
</evidence>
<dbReference type="PRINTS" id="PR00996">
    <property type="entry name" value="CHERMTFRASE"/>
</dbReference>
<accession>A0A0F6YIZ7</accession>
<dbReference type="OrthoDB" id="9786165at2"/>
<evidence type="ECO:0000259" key="5">
    <source>
        <dbReference type="PROSITE" id="PS50123"/>
    </source>
</evidence>
<dbReference type="SUPFAM" id="SSF53335">
    <property type="entry name" value="S-adenosyl-L-methionine-dependent methyltransferases"/>
    <property type="match status" value="1"/>
</dbReference>
<dbReference type="GO" id="GO:0008757">
    <property type="term" value="F:S-adenosylmethionine-dependent methyltransferase activity"/>
    <property type="evidence" value="ECO:0007669"/>
    <property type="project" value="InterPro"/>
</dbReference>
<feature type="repeat" description="TPR" evidence="4">
    <location>
        <begin position="299"/>
        <end position="332"/>
    </location>
</feature>
<feature type="domain" description="CheR-type methyltransferase" evidence="5">
    <location>
        <begin position="5"/>
        <end position="238"/>
    </location>
</feature>
<dbReference type="GO" id="GO:0032259">
    <property type="term" value="P:methylation"/>
    <property type="evidence" value="ECO:0007669"/>
    <property type="project" value="UniProtKB-KW"/>
</dbReference>
<reference evidence="6 7" key="1">
    <citation type="submission" date="2015-03" db="EMBL/GenBank/DDBJ databases">
        <title>Genome assembly of Sandaracinus amylolyticus DSM 53668.</title>
        <authorList>
            <person name="Sharma G."/>
            <person name="Subramanian S."/>
        </authorList>
    </citation>
    <scope>NUCLEOTIDE SEQUENCE [LARGE SCALE GENOMIC DNA]</scope>
    <source>
        <strain evidence="6 7">DSM 53668</strain>
    </source>
</reference>
<dbReference type="InterPro" id="IPR011990">
    <property type="entry name" value="TPR-like_helical_dom_sf"/>
</dbReference>
<dbReference type="Proteomes" id="UP000034883">
    <property type="component" value="Chromosome"/>
</dbReference>
<dbReference type="InterPro" id="IPR000780">
    <property type="entry name" value="CheR_MeTrfase"/>
</dbReference>
<evidence type="ECO:0000313" key="6">
    <source>
        <dbReference type="EMBL" id="AKF07303.1"/>
    </source>
</evidence>
<dbReference type="SUPFAM" id="SSF48452">
    <property type="entry name" value="TPR-like"/>
    <property type="match status" value="1"/>
</dbReference>